<evidence type="ECO:0000313" key="3">
    <source>
        <dbReference type="EMBL" id="KAK0752063.1"/>
    </source>
</evidence>
<evidence type="ECO:0000259" key="2">
    <source>
        <dbReference type="Pfam" id="PF24809"/>
    </source>
</evidence>
<dbReference type="AlphaFoldDB" id="A0AA40F6G0"/>
<sequence length="527" mass="59556">MNPFVSGYLDTWCPDTISSDINYASSTAQQAFQDGVHRFASHLTDDPRKIELARSAERIDDIQAVASESFAKYADERKFPGVRKWLQRAISKMHHYANIMDVFVQHHPEYVALAWGAMKLVLVAAQNHENTLGLLSKALSQIADSLPRVQLASILYPTERMVRAVGNLYASILRFIVRAHDWSREGRWKHLVHSITRPVELRYKDLLDQIAAESREIDQLATSGAQVGIYKMTLQLSDVVKKLESFHALHSSSIANTNRQLTDLQFSSIMDHVSAGKLGDPLRAFRFNQSLQSRRGPLGAFETTNRFWLSPKLNEWSSDSQSKMAIVRGTPLARSAIRQFSLNMISQLQSNNVTVFWALPAPPSESRTGRVSVIDVLKHLIFQALQIQKGATTEGEMALQCSQFRRATTEHEWVQLLAAALSQMRSQVYLVIDLSTLDHSLQTPDGFSWLAAFHRLSSELASRVPSLRLKVLLLSDGGDTLMREPEHARTLLEALIPVRVTQPPVRRRKQIQQSIGSHYRRRHRPSS</sequence>
<organism evidence="3 4">
    <name type="scientific">Schizothecium vesticola</name>
    <dbReference type="NCBI Taxonomy" id="314040"/>
    <lineage>
        <taxon>Eukaryota</taxon>
        <taxon>Fungi</taxon>
        <taxon>Dikarya</taxon>
        <taxon>Ascomycota</taxon>
        <taxon>Pezizomycotina</taxon>
        <taxon>Sordariomycetes</taxon>
        <taxon>Sordariomycetidae</taxon>
        <taxon>Sordariales</taxon>
        <taxon>Schizotheciaceae</taxon>
        <taxon>Schizothecium</taxon>
    </lineage>
</organism>
<accession>A0AA40F6G0</accession>
<dbReference type="InterPro" id="IPR056125">
    <property type="entry name" value="DUF7708"/>
</dbReference>
<comment type="caution">
    <text evidence="3">The sequence shown here is derived from an EMBL/GenBank/DDBJ whole genome shotgun (WGS) entry which is preliminary data.</text>
</comment>
<reference evidence="3" key="1">
    <citation type="submission" date="2023-06" db="EMBL/GenBank/DDBJ databases">
        <title>Genome-scale phylogeny and comparative genomics of the fungal order Sordariales.</title>
        <authorList>
            <consortium name="Lawrence Berkeley National Laboratory"/>
            <person name="Hensen N."/>
            <person name="Bonometti L."/>
            <person name="Westerberg I."/>
            <person name="Brannstrom I.O."/>
            <person name="Guillou S."/>
            <person name="Cros-Aarteil S."/>
            <person name="Calhoun S."/>
            <person name="Haridas S."/>
            <person name="Kuo A."/>
            <person name="Mondo S."/>
            <person name="Pangilinan J."/>
            <person name="Riley R."/>
            <person name="LaButti K."/>
            <person name="Andreopoulos B."/>
            <person name="Lipzen A."/>
            <person name="Chen C."/>
            <person name="Yanf M."/>
            <person name="Daum C."/>
            <person name="Ng V."/>
            <person name="Clum A."/>
            <person name="Steindorff A."/>
            <person name="Ohm R."/>
            <person name="Martin F."/>
            <person name="Silar P."/>
            <person name="Natvig D."/>
            <person name="Lalanne C."/>
            <person name="Gautier V."/>
            <person name="Ament-velasquez S.L."/>
            <person name="Kruys A."/>
            <person name="Hutchinson M.I."/>
            <person name="Powell A.J."/>
            <person name="Barry K."/>
            <person name="Miller A.N."/>
            <person name="Grigoriev I.V."/>
            <person name="Debuchy R."/>
            <person name="Gladieux P."/>
            <person name="Thoren M.H."/>
            <person name="Johannesson H."/>
        </authorList>
    </citation>
    <scope>NUCLEOTIDE SEQUENCE</scope>
    <source>
        <strain evidence="3">SMH3187-1</strain>
    </source>
</reference>
<feature type="domain" description="DUF7708" evidence="2">
    <location>
        <begin position="84"/>
        <end position="227"/>
    </location>
</feature>
<evidence type="ECO:0000313" key="4">
    <source>
        <dbReference type="Proteomes" id="UP001172155"/>
    </source>
</evidence>
<feature type="compositionally biased region" description="Basic residues" evidence="1">
    <location>
        <begin position="518"/>
        <end position="527"/>
    </location>
</feature>
<dbReference type="Proteomes" id="UP001172155">
    <property type="component" value="Unassembled WGS sequence"/>
</dbReference>
<protein>
    <recommendedName>
        <fullName evidence="2">DUF7708 domain-containing protein</fullName>
    </recommendedName>
</protein>
<dbReference type="EMBL" id="JAUKUD010000002">
    <property type="protein sequence ID" value="KAK0752063.1"/>
    <property type="molecule type" value="Genomic_DNA"/>
</dbReference>
<dbReference type="Pfam" id="PF24809">
    <property type="entry name" value="DUF7708"/>
    <property type="match status" value="1"/>
</dbReference>
<keyword evidence="4" id="KW-1185">Reference proteome</keyword>
<name>A0AA40F6G0_9PEZI</name>
<feature type="region of interest" description="Disordered" evidence="1">
    <location>
        <begin position="507"/>
        <end position="527"/>
    </location>
</feature>
<proteinExistence type="predicted"/>
<evidence type="ECO:0000256" key="1">
    <source>
        <dbReference type="SAM" id="MobiDB-lite"/>
    </source>
</evidence>
<gene>
    <name evidence="3" type="ORF">B0T18DRAFT_436222</name>
</gene>